<dbReference type="InterPro" id="IPR027417">
    <property type="entry name" value="P-loop_NTPase"/>
</dbReference>
<evidence type="ECO:0000313" key="1">
    <source>
        <dbReference type="EMBL" id="KIM92787.1"/>
    </source>
</evidence>
<dbReference type="FunCoup" id="A0A0C3CSX7">
    <property type="interactions" value="22"/>
</dbReference>
<dbReference type="SUPFAM" id="SSF52540">
    <property type="entry name" value="P-loop containing nucleoside triphosphate hydrolases"/>
    <property type="match status" value="1"/>
</dbReference>
<protein>
    <recommendedName>
        <fullName evidence="3">Phosphoribulokinase/uridine kinase domain-containing protein</fullName>
    </recommendedName>
</protein>
<proteinExistence type="predicted"/>
<dbReference type="Gene3D" id="3.40.50.300">
    <property type="entry name" value="P-loop containing nucleotide triphosphate hydrolases"/>
    <property type="match status" value="2"/>
</dbReference>
<gene>
    <name evidence="1" type="ORF">OIDMADRAFT_139028</name>
</gene>
<evidence type="ECO:0000313" key="2">
    <source>
        <dbReference type="Proteomes" id="UP000054321"/>
    </source>
</evidence>
<dbReference type="OrthoDB" id="6362633at2759"/>
<reference evidence="1 2" key="1">
    <citation type="submission" date="2014-04" db="EMBL/GenBank/DDBJ databases">
        <authorList>
            <consortium name="DOE Joint Genome Institute"/>
            <person name="Kuo A."/>
            <person name="Martino E."/>
            <person name="Perotto S."/>
            <person name="Kohler A."/>
            <person name="Nagy L.G."/>
            <person name="Floudas D."/>
            <person name="Copeland A."/>
            <person name="Barry K.W."/>
            <person name="Cichocki N."/>
            <person name="Veneault-Fourrey C."/>
            <person name="LaButti K."/>
            <person name="Lindquist E.A."/>
            <person name="Lipzen A."/>
            <person name="Lundell T."/>
            <person name="Morin E."/>
            <person name="Murat C."/>
            <person name="Sun H."/>
            <person name="Tunlid A."/>
            <person name="Henrissat B."/>
            <person name="Grigoriev I.V."/>
            <person name="Hibbett D.S."/>
            <person name="Martin F."/>
            <person name="Nordberg H.P."/>
            <person name="Cantor M.N."/>
            <person name="Hua S.X."/>
        </authorList>
    </citation>
    <scope>NUCLEOTIDE SEQUENCE [LARGE SCALE GENOMIC DNA]</scope>
    <source>
        <strain evidence="1 2">Zn</strain>
    </source>
</reference>
<organism evidence="1 2">
    <name type="scientific">Oidiodendron maius (strain Zn)</name>
    <dbReference type="NCBI Taxonomy" id="913774"/>
    <lineage>
        <taxon>Eukaryota</taxon>
        <taxon>Fungi</taxon>
        <taxon>Dikarya</taxon>
        <taxon>Ascomycota</taxon>
        <taxon>Pezizomycotina</taxon>
        <taxon>Leotiomycetes</taxon>
        <taxon>Leotiomycetes incertae sedis</taxon>
        <taxon>Myxotrichaceae</taxon>
        <taxon>Oidiodendron</taxon>
    </lineage>
</organism>
<reference evidence="2" key="2">
    <citation type="submission" date="2015-01" db="EMBL/GenBank/DDBJ databases">
        <title>Evolutionary Origins and Diversification of the Mycorrhizal Mutualists.</title>
        <authorList>
            <consortium name="DOE Joint Genome Institute"/>
            <consortium name="Mycorrhizal Genomics Consortium"/>
            <person name="Kohler A."/>
            <person name="Kuo A."/>
            <person name="Nagy L.G."/>
            <person name="Floudas D."/>
            <person name="Copeland A."/>
            <person name="Barry K.W."/>
            <person name="Cichocki N."/>
            <person name="Veneault-Fourrey C."/>
            <person name="LaButti K."/>
            <person name="Lindquist E.A."/>
            <person name="Lipzen A."/>
            <person name="Lundell T."/>
            <person name="Morin E."/>
            <person name="Murat C."/>
            <person name="Riley R."/>
            <person name="Ohm R."/>
            <person name="Sun H."/>
            <person name="Tunlid A."/>
            <person name="Henrissat B."/>
            <person name="Grigoriev I.V."/>
            <person name="Hibbett D.S."/>
            <person name="Martin F."/>
        </authorList>
    </citation>
    <scope>NUCLEOTIDE SEQUENCE [LARGE SCALE GENOMIC DNA]</scope>
    <source>
        <strain evidence="2">Zn</strain>
    </source>
</reference>
<dbReference type="PANTHER" id="PTHR10285">
    <property type="entry name" value="URIDINE KINASE"/>
    <property type="match status" value="1"/>
</dbReference>
<dbReference type="AlphaFoldDB" id="A0A0C3CSX7"/>
<accession>A0A0C3CSX7</accession>
<sequence>MVSLDQNAAALCNRVEYLIAQQIGHPQKRILIALAGVPGSGKSTLCRAVVNALSTRGIIDVTIVPMDGFHYRQAVLSTFKDPVLAFQKRGAPFTFDAAAFVEFVMKLSTMPVTADGDQEHILQAPSFDHAKQDPIADDIKISSRSKVAIIEGNYTLLNEIPWSGISKIVDDSWFIDVPRETAKQRLVERHIEAGIETSRISATRRVEDNDIPNGEFIKARLIQPDITLLN</sequence>
<name>A0A0C3CSX7_OIDMZ</name>
<dbReference type="Proteomes" id="UP000054321">
    <property type="component" value="Unassembled WGS sequence"/>
</dbReference>
<evidence type="ECO:0008006" key="3">
    <source>
        <dbReference type="Google" id="ProtNLM"/>
    </source>
</evidence>
<dbReference type="EMBL" id="KN832906">
    <property type="protein sequence ID" value="KIM92787.1"/>
    <property type="molecule type" value="Genomic_DNA"/>
</dbReference>
<dbReference type="HOGENOM" id="CLU_067202_1_1_1"/>
<keyword evidence="2" id="KW-1185">Reference proteome</keyword>
<dbReference type="STRING" id="913774.A0A0C3CSX7"/>
<dbReference type="InParanoid" id="A0A0C3CSX7"/>